<evidence type="ECO:0000313" key="2">
    <source>
        <dbReference type="EMBL" id="NLR93526.1"/>
    </source>
</evidence>
<dbReference type="AlphaFoldDB" id="A0A7X8XXS4"/>
<name>A0A7X8XXS4_9BACT</name>
<comment type="caution">
    <text evidence="2">The sequence shown here is derived from an EMBL/GenBank/DDBJ whole genome shotgun (WGS) entry which is preliminary data.</text>
</comment>
<organism evidence="2 3">
    <name type="scientific">Flammeovirga agarivorans</name>
    <dbReference type="NCBI Taxonomy" id="2726742"/>
    <lineage>
        <taxon>Bacteria</taxon>
        <taxon>Pseudomonadati</taxon>
        <taxon>Bacteroidota</taxon>
        <taxon>Cytophagia</taxon>
        <taxon>Cytophagales</taxon>
        <taxon>Flammeovirgaceae</taxon>
        <taxon>Flammeovirga</taxon>
    </lineage>
</organism>
<dbReference type="EMBL" id="JABAIL010000007">
    <property type="protein sequence ID" value="NLR93526.1"/>
    <property type="molecule type" value="Genomic_DNA"/>
</dbReference>
<dbReference type="SUPFAM" id="SSF109854">
    <property type="entry name" value="DinB/YfiT-like putative metalloenzymes"/>
    <property type="match status" value="1"/>
</dbReference>
<accession>A0A7X8XXS4</accession>
<feature type="region of interest" description="Disordered" evidence="1">
    <location>
        <begin position="161"/>
        <end position="183"/>
    </location>
</feature>
<protein>
    <submittedName>
        <fullName evidence="2">DUF1572 family protein</fullName>
    </submittedName>
</protein>
<evidence type="ECO:0000313" key="3">
    <source>
        <dbReference type="Proteomes" id="UP000585050"/>
    </source>
</evidence>
<keyword evidence="3" id="KW-1185">Reference proteome</keyword>
<evidence type="ECO:0000256" key="1">
    <source>
        <dbReference type="SAM" id="MobiDB-lite"/>
    </source>
</evidence>
<dbReference type="InterPro" id="IPR034660">
    <property type="entry name" value="DinB/YfiT-like"/>
</dbReference>
<proteinExistence type="predicted"/>
<dbReference type="Pfam" id="PF07609">
    <property type="entry name" value="DUF1572"/>
    <property type="match status" value="1"/>
</dbReference>
<sequence length="183" mass="21868">MNTYLESIKKQFDYYKLLGEKTFEQVPEEKLFWQLNKESNSISIIVKHLHGNMISRWTNFLTSDGEKEWRNRDEEFDNDIKSKEELLLKWNEGWECLFNAINSLTEKDLDKIVYIRNMGHSVSEAINRQLAHYPYHIGQIVFIGKVIQNDSWKSLSIPKGKSKEYNQNKFSKQKRNKHYTDDL</sequence>
<dbReference type="RefSeq" id="WP_168884242.1">
    <property type="nucleotide sequence ID" value="NZ_JABAIL010000007.1"/>
</dbReference>
<reference evidence="2 3" key="1">
    <citation type="submission" date="2020-04" db="EMBL/GenBank/DDBJ databases">
        <title>Flammeovirga sp. SR4, a novel species isolated from seawater.</title>
        <authorList>
            <person name="Wang X."/>
        </authorList>
    </citation>
    <scope>NUCLEOTIDE SEQUENCE [LARGE SCALE GENOMIC DNA]</scope>
    <source>
        <strain evidence="2 3">SR4</strain>
    </source>
</reference>
<dbReference type="Gene3D" id="1.20.120.450">
    <property type="entry name" value="dinb family like domain"/>
    <property type="match status" value="1"/>
</dbReference>
<dbReference type="Proteomes" id="UP000585050">
    <property type="component" value="Unassembled WGS sequence"/>
</dbReference>
<gene>
    <name evidence="2" type="ORF">HGP29_20175</name>
</gene>
<dbReference type="InterPro" id="IPR011466">
    <property type="entry name" value="DUF1572"/>
</dbReference>